<reference evidence="7" key="1">
    <citation type="journal article" date="2019" name="Int. J. Syst. Evol. Microbiol.">
        <title>The Global Catalogue of Microorganisms (GCM) 10K type strain sequencing project: providing services to taxonomists for standard genome sequencing and annotation.</title>
        <authorList>
            <consortium name="The Broad Institute Genomics Platform"/>
            <consortium name="The Broad Institute Genome Sequencing Center for Infectious Disease"/>
            <person name="Wu L."/>
            <person name="Ma J."/>
        </authorList>
    </citation>
    <scope>NUCLEOTIDE SEQUENCE [LARGE SCALE GENOMIC DNA]</scope>
    <source>
        <strain evidence="7">CCUG 55995</strain>
    </source>
</reference>
<keyword evidence="3" id="KW-0808">Transferase</keyword>
<dbReference type="Gene3D" id="3.90.1150.10">
    <property type="entry name" value="Aspartate Aminotransferase, domain 1"/>
    <property type="match status" value="1"/>
</dbReference>
<dbReference type="InterPro" id="IPR015422">
    <property type="entry name" value="PyrdxlP-dep_Trfase_small"/>
</dbReference>
<dbReference type="InterPro" id="IPR005814">
    <property type="entry name" value="Aminotrans_3"/>
</dbReference>
<evidence type="ECO:0000256" key="4">
    <source>
        <dbReference type="ARBA" id="ARBA00022898"/>
    </source>
</evidence>
<accession>A0ABV9I2W6</accession>
<dbReference type="PANTHER" id="PTHR11986">
    <property type="entry name" value="AMINOTRANSFERASE CLASS III"/>
    <property type="match status" value="1"/>
</dbReference>
<evidence type="ECO:0000256" key="5">
    <source>
        <dbReference type="RuleBase" id="RU003560"/>
    </source>
</evidence>
<dbReference type="RefSeq" id="WP_380059794.1">
    <property type="nucleotide sequence ID" value="NZ_JBHSEI010000001.1"/>
</dbReference>
<protein>
    <submittedName>
        <fullName evidence="6">Aspartate aminotransferase family protein</fullName>
    </submittedName>
</protein>
<evidence type="ECO:0000313" key="7">
    <source>
        <dbReference type="Proteomes" id="UP001595952"/>
    </source>
</evidence>
<dbReference type="PANTHER" id="PTHR11986:SF79">
    <property type="entry name" value="ACETYLORNITHINE AMINOTRANSFERASE, MITOCHONDRIAL"/>
    <property type="match status" value="1"/>
</dbReference>
<keyword evidence="7" id="KW-1185">Reference proteome</keyword>
<evidence type="ECO:0000256" key="1">
    <source>
        <dbReference type="ARBA" id="ARBA00001933"/>
    </source>
</evidence>
<gene>
    <name evidence="6" type="ORF">ACFO0D_00195</name>
</gene>
<evidence type="ECO:0000313" key="6">
    <source>
        <dbReference type="EMBL" id="MFC4636746.1"/>
    </source>
</evidence>
<proteinExistence type="inferred from homology"/>
<name>A0ABV9I2W6_9DEIO</name>
<sequence>MTGLPQGFIRSRDVLEERLSGAQVRQLELHYGNEELLYGLDLIGVAGPFFRVTPWELEDERGVRRINASGYSATPFGEMPPVLTEFMREFLEKNRAMSLPQQSSSPWRAALEANLVRLLSRELPSHTDSQVFFCSSGTEAIEGALKFARAWRPGTKYSISFNSAYHGKTLGSLSLTPNPEYQDVFRPLVPGALTSPYGDLDALAALIRRLGPDKVTCVVVEPIQGEGGVNIPPAGFLRGLGELCRRHGIVVIADEIQTGLGRTGHWFESAAQGLDPDIVTLAKPLGGGLMPVGATIVRQPIYKKMLGGLSSKRHSNTFGGGALAMAVGLRSLEHLIETDLPARSRELGAAGLARLQNLKTRHPRLLQEVRGQGLLLAMQFQPMVGLPLPGALKELVFEATAILALRELHQAGVMANLSLSSKRTVRLTPALDMPRDVFDTMFDRVEAFAARNSASRHLLTNTPPALTARLAQFAASKPKKRTPSDG</sequence>
<keyword evidence="4 5" id="KW-0663">Pyridoxal phosphate</keyword>
<keyword evidence="2 6" id="KW-0032">Aminotransferase</keyword>
<evidence type="ECO:0000256" key="2">
    <source>
        <dbReference type="ARBA" id="ARBA00022576"/>
    </source>
</evidence>
<dbReference type="GO" id="GO:0008483">
    <property type="term" value="F:transaminase activity"/>
    <property type="evidence" value="ECO:0007669"/>
    <property type="project" value="UniProtKB-KW"/>
</dbReference>
<dbReference type="Gene3D" id="3.40.640.10">
    <property type="entry name" value="Type I PLP-dependent aspartate aminotransferase-like (Major domain)"/>
    <property type="match status" value="1"/>
</dbReference>
<dbReference type="EMBL" id="JBHSEI010000001">
    <property type="protein sequence ID" value="MFC4636746.1"/>
    <property type="molecule type" value="Genomic_DNA"/>
</dbReference>
<dbReference type="PROSITE" id="PS00600">
    <property type="entry name" value="AA_TRANSFER_CLASS_3"/>
    <property type="match status" value="1"/>
</dbReference>
<organism evidence="6 7">
    <name type="scientific">Deinococcus hohokamensis</name>
    <dbReference type="NCBI Taxonomy" id="309883"/>
    <lineage>
        <taxon>Bacteria</taxon>
        <taxon>Thermotogati</taxon>
        <taxon>Deinococcota</taxon>
        <taxon>Deinococci</taxon>
        <taxon>Deinococcales</taxon>
        <taxon>Deinococcaceae</taxon>
        <taxon>Deinococcus</taxon>
    </lineage>
</organism>
<dbReference type="InterPro" id="IPR050103">
    <property type="entry name" value="Class-III_PLP-dep_AT"/>
</dbReference>
<dbReference type="InterPro" id="IPR049704">
    <property type="entry name" value="Aminotrans_3_PPA_site"/>
</dbReference>
<dbReference type="SUPFAM" id="SSF53383">
    <property type="entry name" value="PLP-dependent transferases"/>
    <property type="match status" value="1"/>
</dbReference>
<comment type="caution">
    <text evidence="6">The sequence shown here is derived from an EMBL/GenBank/DDBJ whole genome shotgun (WGS) entry which is preliminary data.</text>
</comment>
<dbReference type="InterPro" id="IPR015424">
    <property type="entry name" value="PyrdxlP-dep_Trfase"/>
</dbReference>
<comment type="similarity">
    <text evidence="5">Belongs to the class-III pyridoxal-phosphate-dependent aminotransferase family.</text>
</comment>
<dbReference type="CDD" id="cd00610">
    <property type="entry name" value="OAT_like"/>
    <property type="match status" value="1"/>
</dbReference>
<dbReference type="InterPro" id="IPR015421">
    <property type="entry name" value="PyrdxlP-dep_Trfase_major"/>
</dbReference>
<evidence type="ECO:0000256" key="3">
    <source>
        <dbReference type="ARBA" id="ARBA00022679"/>
    </source>
</evidence>
<dbReference type="Pfam" id="PF00202">
    <property type="entry name" value="Aminotran_3"/>
    <property type="match status" value="1"/>
</dbReference>
<dbReference type="Proteomes" id="UP001595952">
    <property type="component" value="Unassembled WGS sequence"/>
</dbReference>
<comment type="cofactor">
    <cofactor evidence="1">
        <name>pyridoxal 5'-phosphate</name>
        <dbReference type="ChEBI" id="CHEBI:597326"/>
    </cofactor>
</comment>